<dbReference type="AlphaFoldDB" id="A0A835H8S2"/>
<dbReference type="GO" id="GO:0020037">
    <property type="term" value="F:heme binding"/>
    <property type="evidence" value="ECO:0007669"/>
    <property type="project" value="InterPro"/>
</dbReference>
<dbReference type="InterPro" id="IPR002401">
    <property type="entry name" value="Cyt_P450_E_grp-I"/>
</dbReference>
<dbReference type="GO" id="GO:0004497">
    <property type="term" value="F:monooxygenase activity"/>
    <property type="evidence" value="ECO:0007669"/>
    <property type="project" value="UniProtKB-KW"/>
</dbReference>
<name>A0A835H8S2_9MAGN</name>
<dbReference type="OrthoDB" id="1470350at2759"/>
<dbReference type="PRINTS" id="PR00385">
    <property type="entry name" value="P450"/>
</dbReference>
<dbReference type="Proteomes" id="UP000631114">
    <property type="component" value="Unassembled WGS sequence"/>
</dbReference>
<dbReference type="SUPFAM" id="SSF48264">
    <property type="entry name" value="Cytochrome P450"/>
    <property type="match status" value="1"/>
</dbReference>
<keyword evidence="12" id="KW-1185">Reference proteome</keyword>
<evidence type="ECO:0000256" key="6">
    <source>
        <dbReference type="ARBA" id="ARBA00022989"/>
    </source>
</evidence>
<keyword evidence="10" id="KW-0472">Membrane</keyword>
<dbReference type="PRINTS" id="PR00463">
    <property type="entry name" value="EP450I"/>
</dbReference>
<dbReference type="GO" id="GO:0016020">
    <property type="term" value="C:membrane"/>
    <property type="evidence" value="ECO:0007669"/>
    <property type="project" value="UniProtKB-SubCell"/>
</dbReference>
<evidence type="ECO:0000256" key="4">
    <source>
        <dbReference type="ARBA" id="ARBA00022692"/>
    </source>
</evidence>
<dbReference type="PANTHER" id="PTHR24282">
    <property type="entry name" value="CYTOCHROME P450 FAMILY MEMBER"/>
    <property type="match status" value="1"/>
</dbReference>
<keyword evidence="7" id="KW-0560">Oxidoreductase</keyword>
<dbReference type="GO" id="GO:0005506">
    <property type="term" value="F:iron ion binding"/>
    <property type="evidence" value="ECO:0007669"/>
    <property type="project" value="InterPro"/>
</dbReference>
<comment type="caution">
    <text evidence="11">The sequence shown here is derived from an EMBL/GenBank/DDBJ whole genome shotgun (WGS) entry which is preliminary data.</text>
</comment>
<keyword evidence="5" id="KW-0479">Metal-binding</keyword>
<dbReference type="PANTHER" id="PTHR24282:SF36">
    <property type="entry name" value="CYTOCHROME P450 714A1-RELATED"/>
    <property type="match status" value="1"/>
</dbReference>
<keyword evidence="8" id="KW-0408">Iron</keyword>
<evidence type="ECO:0000256" key="5">
    <source>
        <dbReference type="ARBA" id="ARBA00022723"/>
    </source>
</evidence>
<dbReference type="InterPro" id="IPR050665">
    <property type="entry name" value="Cytochrome_P450_Monooxygen"/>
</dbReference>
<evidence type="ECO:0000256" key="10">
    <source>
        <dbReference type="ARBA" id="ARBA00023136"/>
    </source>
</evidence>
<comment type="similarity">
    <text evidence="2">Belongs to the cytochrome P450 family.</text>
</comment>
<comment type="subcellular location">
    <subcellularLocation>
        <location evidence="1">Membrane</location>
    </subcellularLocation>
</comment>
<dbReference type="InterPro" id="IPR036396">
    <property type="entry name" value="Cyt_P450_sf"/>
</dbReference>
<dbReference type="InterPro" id="IPR001128">
    <property type="entry name" value="Cyt_P450"/>
</dbReference>
<evidence type="ECO:0000256" key="8">
    <source>
        <dbReference type="ARBA" id="ARBA00023004"/>
    </source>
</evidence>
<evidence type="ECO:0000313" key="12">
    <source>
        <dbReference type="Proteomes" id="UP000631114"/>
    </source>
</evidence>
<keyword evidence="9" id="KW-0503">Monooxygenase</keyword>
<dbReference type="EMBL" id="JADFTS010000008">
    <property type="protein sequence ID" value="KAF9594079.1"/>
    <property type="molecule type" value="Genomic_DNA"/>
</dbReference>
<protein>
    <recommendedName>
        <fullName evidence="13">Cytochrome P450</fullName>
    </recommendedName>
</protein>
<reference evidence="11 12" key="1">
    <citation type="submission" date="2020-10" db="EMBL/GenBank/DDBJ databases">
        <title>The Coptis chinensis genome and diversification of protoberbering-type alkaloids.</title>
        <authorList>
            <person name="Wang B."/>
            <person name="Shu S."/>
            <person name="Song C."/>
            <person name="Liu Y."/>
        </authorList>
    </citation>
    <scope>NUCLEOTIDE SEQUENCE [LARGE SCALE GENOMIC DNA]</scope>
    <source>
        <strain evidence="11">HL-2020</strain>
        <tissue evidence="11">Leaf</tissue>
    </source>
</reference>
<proteinExistence type="inferred from homology"/>
<evidence type="ECO:0000256" key="3">
    <source>
        <dbReference type="ARBA" id="ARBA00022617"/>
    </source>
</evidence>
<evidence type="ECO:0008006" key="13">
    <source>
        <dbReference type="Google" id="ProtNLM"/>
    </source>
</evidence>
<evidence type="ECO:0000256" key="7">
    <source>
        <dbReference type="ARBA" id="ARBA00023002"/>
    </source>
</evidence>
<accession>A0A835H8S2</accession>
<evidence type="ECO:0000256" key="9">
    <source>
        <dbReference type="ARBA" id="ARBA00023033"/>
    </source>
</evidence>
<dbReference type="GO" id="GO:0044550">
    <property type="term" value="P:secondary metabolite biosynthetic process"/>
    <property type="evidence" value="ECO:0007669"/>
    <property type="project" value="UniProtKB-ARBA"/>
</dbReference>
<keyword evidence="3" id="KW-0349">Heme</keyword>
<dbReference type="Gene3D" id="1.10.630.10">
    <property type="entry name" value="Cytochrome P450"/>
    <property type="match status" value="1"/>
</dbReference>
<dbReference type="Pfam" id="PF00067">
    <property type="entry name" value="p450"/>
    <property type="match status" value="1"/>
</dbReference>
<sequence length="455" mass="51081">MCKVELALVVIMWLTLLRWEAYLFFVVDDLQVPVAQTIVTNVTDAHQICVVGVDTEAAPLDEDMATTDWRSSTTPAKSQPLLSSIGRDQVVSPCNGNTFEVLISNTDINVNTITGDTDVNSVKCIQGNDIDAINFDMDKGMHLMLYKDVNATPQVELVAASSSQGELVIEGQPVEVQLFSRERGMYEGLVAKQEELKDHMSDACLFVDTIVKVVKKQIRHLFRQGKLEQRQEAKRIRKIQLKSMNGLRYLPTKNNMKTWKLEIKAESLILNSVKQRRQESTSSKDLLMIILENANSGLLTPGSKKRFIVDNCKSFYFAGYDTSAIAAQWCLMLLASHPEWQIRAHAEVEEVCSGHLPNADSLVKMKLMTMVIQESLRLYPPTMFVAREVIEEVKLGDLRIPKGINIWIPISTMHRDPAIWGEDANEFKPDRFANGISSACNLPNAYIPFGMGSRT</sequence>
<gene>
    <name evidence="11" type="ORF">IFM89_027288</name>
</gene>
<evidence type="ECO:0000256" key="1">
    <source>
        <dbReference type="ARBA" id="ARBA00004370"/>
    </source>
</evidence>
<keyword evidence="6" id="KW-1133">Transmembrane helix</keyword>
<dbReference type="GO" id="GO:0016705">
    <property type="term" value="F:oxidoreductase activity, acting on paired donors, with incorporation or reduction of molecular oxygen"/>
    <property type="evidence" value="ECO:0007669"/>
    <property type="project" value="InterPro"/>
</dbReference>
<evidence type="ECO:0000313" key="11">
    <source>
        <dbReference type="EMBL" id="KAF9594079.1"/>
    </source>
</evidence>
<keyword evidence="4" id="KW-0812">Transmembrane</keyword>
<organism evidence="11 12">
    <name type="scientific">Coptis chinensis</name>
    <dbReference type="NCBI Taxonomy" id="261450"/>
    <lineage>
        <taxon>Eukaryota</taxon>
        <taxon>Viridiplantae</taxon>
        <taxon>Streptophyta</taxon>
        <taxon>Embryophyta</taxon>
        <taxon>Tracheophyta</taxon>
        <taxon>Spermatophyta</taxon>
        <taxon>Magnoliopsida</taxon>
        <taxon>Ranunculales</taxon>
        <taxon>Ranunculaceae</taxon>
        <taxon>Coptidoideae</taxon>
        <taxon>Coptis</taxon>
    </lineage>
</organism>
<evidence type="ECO:0000256" key="2">
    <source>
        <dbReference type="ARBA" id="ARBA00010617"/>
    </source>
</evidence>